<evidence type="ECO:0000259" key="7">
    <source>
        <dbReference type="PROSITE" id="PS50850"/>
    </source>
</evidence>
<feature type="transmembrane region" description="Helical" evidence="6">
    <location>
        <begin position="78"/>
        <end position="97"/>
    </location>
</feature>
<dbReference type="InterPro" id="IPR050382">
    <property type="entry name" value="MFS_Na/Anion_cotransporter"/>
</dbReference>
<dbReference type="CDD" id="cd17319">
    <property type="entry name" value="MFS_ExuT_GudP_like"/>
    <property type="match status" value="1"/>
</dbReference>
<dbReference type="Proteomes" id="UP000019028">
    <property type="component" value="Chromosome"/>
</dbReference>
<dbReference type="KEGG" id="sod:Sant_2223"/>
<protein>
    <submittedName>
        <fullName evidence="8">Putative D-galactonate transporter</fullName>
    </submittedName>
</protein>
<sequence>MNTRATRVRVTVALLLFFTVVINYLDRSSMSIAAPYIVRDLGLNNMQLGLLFSAFAWAYAPLQIPGGLLIDRLPSRQLYALAIILWSSAAALHSIAMTITGLFFLRLLLGACEVPAFPLNNRIITRWFPEKERASVVGFYTSGQYVGLAFLMPLLIMTQEIAGWRGMFLMIGLAGVIWGIVFFLLYRDPGDSRRVNQAELALIKQGGGEIEKKQQALPPLSLRNALRLLANRKLIGLFIGQACVTATSWFFLTWFPTYLVKYRHIDFIKVGFLATVPFLAAWIGVLLSGFFSDYLVRRGWSLGSARKLPIVVGLLLASTIIGANYVDSPAFIVTFLTIAFFGNGMAAITWSLVASIAPLQRIGLVGGVFNLCGTATGIVIPFGIGAVISDNNFTPGLILVGMMGIIGAFSFLFIVGKVERITLHDNATSALADDIADSYPPQR</sequence>
<dbReference type="RefSeq" id="WP_025422401.1">
    <property type="nucleotide sequence ID" value="NZ_CP006569.1"/>
</dbReference>
<feature type="domain" description="Major facilitator superfamily (MFS) profile" evidence="7">
    <location>
        <begin position="12"/>
        <end position="419"/>
    </location>
</feature>
<dbReference type="InterPro" id="IPR000849">
    <property type="entry name" value="Sugar_P_transporter"/>
</dbReference>
<dbReference type="HOGENOM" id="CLU_001265_5_1_6"/>
<evidence type="ECO:0000256" key="3">
    <source>
        <dbReference type="ARBA" id="ARBA00022989"/>
    </source>
</evidence>
<organism evidence="8 9">
    <name type="scientific">Sodalis praecaptivus</name>
    <dbReference type="NCBI Taxonomy" id="1239307"/>
    <lineage>
        <taxon>Bacteria</taxon>
        <taxon>Pseudomonadati</taxon>
        <taxon>Pseudomonadota</taxon>
        <taxon>Gammaproteobacteria</taxon>
        <taxon>Enterobacterales</taxon>
        <taxon>Bruguierivoracaceae</taxon>
        <taxon>Sodalis</taxon>
    </lineage>
</organism>
<comment type="subcellular location">
    <subcellularLocation>
        <location evidence="1">Membrane</location>
        <topology evidence="1">Multi-pass membrane protein</topology>
    </subcellularLocation>
</comment>
<dbReference type="PANTHER" id="PTHR11662:SF333">
    <property type="entry name" value="D-GALACTONATE TRANSPORTER"/>
    <property type="match status" value="1"/>
</dbReference>
<evidence type="ECO:0000313" key="8">
    <source>
        <dbReference type="EMBL" id="AHF77268.1"/>
    </source>
</evidence>
<feature type="transmembrane region" description="Helical" evidence="6">
    <location>
        <begin position="308"/>
        <end position="326"/>
    </location>
</feature>
<reference evidence="8 9" key="1">
    <citation type="journal article" date="2014" name="Genome Biol. Evol.">
        <title>Genome degeneration and adaptation in a nascent stage of symbiosis.</title>
        <authorList>
            <person name="Oakeson K.F."/>
            <person name="Gil R."/>
            <person name="Clayton A.L."/>
            <person name="Dunn D.M."/>
            <person name="von Niederhausern A.C."/>
            <person name="Hamil C."/>
            <person name="Aoyagi A."/>
            <person name="Duval B."/>
            <person name="Baca A."/>
            <person name="Silva F.J."/>
            <person name="Vallier A."/>
            <person name="Jackson D.G."/>
            <person name="Latorre A."/>
            <person name="Weiss R.B."/>
            <person name="Heddi A."/>
            <person name="Moya A."/>
            <person name="Dale C."/>
        </authorList>
    </citation>
    <scope>NUCLEOTIDE SEQUENCE [LARGE SCALE GENOMIC DNA]</scope>
    <source>
        <strain evidence="8 9">HS1</strain>
    </source>
</reference>
<evidence type="ECO:0000256" key="6">
    <source>
        <dbReference type="SAM" id="Phobius"/>
    </source>
</evidence>
<dbReference type="PROSITE" id="PS50850">
    <property type="entry name" value="MFS"/>
    <property type="match status" value="1"/>
</dbReference>
<feature type="transmembrane region" description="Helical" evidence="6">
    <location>
        <begin position="136"/>
        <end position="156"/>
    </location>
</feature>
<dbReference type="OrthoDB" id="9781156at2"/>
<feature type="transmembrane region" description="Helical" evidence="6">
    <location>
        <begin position="272"/>
        <end position="296"/>
    </location>
</feature>
<feature type="transmembrane region" description="Helical" evidence="6">
    <location>
        <begin position="49"/>
        <end position="71"/>
    </location>
</feature>
<accession>W0HYN5</accession>
<keyword evidence="4 6" id="KW-0472">Membrane</keyword>
<feature type="transmembrane region" description="Helical" evidence="6">
    <location>
        <begin position="332"/>
        <end position="356"/>
    </location>
</feature>
<dbReference type="SUPFAM" id="SSF103473">
    <property type="entry name" value="MFS general substrate transporter"/>
    <property type="match status" value="1"/>
</dbReference>
<keyword evidence="2 6" id="KW-0812">Transmembrane</keyword>
<comment type="similarity">
    <text evidence="5">Belongs to the major facilitator superfamily. Phthalate permease family.</text>
</comment>
<dbReference type="Pfam" id="PF07690">
    <property type="entry name" value="MFS_1"/>
    <property type="match status" value="1"/>
</dbReference>
<feature type="transmembrane region" description="Helical" evidence="6">
    <location>
        <begin position="162"/>
        <end position="186"/>
    </location>
</feature>
<dbReference type="InterPro" id="IPR011701">
    <property type="entry name" value="MFS"/>
</dbReference>
<feature type="transmembrane region" description="Helical" evidence="6">
    <location>
        <begin position="394"/>
        <end position="415"/>
    </location>
</feature>
<evidence type="ECO:0000256" key="5">
    <source>
        <dbReference type="ARBA" id="ARBA00038514"/>
    </source>
</evidence>
<dbReference type="Gene3D" id="1.20.1250.20">
    <property type="entry name" value="MFS general substrate transporter like domains"/>
    <property type="match status" value="2"/>
</dbReference>
<dbReference type="PANTHER" id="PTHR11662">
    <property type="entry name" value="SOLUTE CARRIER FAMILY 17"/>
    <property type="match status" value="1"/>
</dbReference>
<feature type="transmembrane region" description="Helical" evidence="6">
    <location>
        <begin position="368"/>
        <end position="388"/>
    </location>
</feature>
<name>W0HYN5_9GAMM</name>
<feature type="transmembrane region" description="Helical" evidence="6">
    <location>
        <begin position="103"/>
        <end position="124"/>
    </location>
</feature>
<keyword evidence="3 6" id="KW-1133">Transmembrane helix</keyword>
<evidence type="ECO:0000256" key="4">
    <source>
        <dbReference type="ARBA" id="ARBA00023136"/>
    </source>
</evidence>
<dbReference type="GO" id="GO:0022857">
    <property type="term" value="F:transmembrane transporter activity"/>
    <property type="evidence" value="ECO:0007669"/>
    <property type="project" value="InterPro"/>
</dbReference>
<evidence type="ECO:0000256" key="2">
    <source>
        <dbReference type="ARBA" id="ARBA00022692"/>
    </source>
</evidence>
<dbReference type="EMBL" id="CP006569">
    <property type="protein sequence ID" value="AHF77268.1"/>
    <property type="molecule type" value="Genomic_DNA"/>
</dbReference>
<dbReference type="PATRIC" id="fig|1239307.3.peg.2463"/>
<dbReference type="PIRSF" id="PIRSF002808">
    <property type="entry name" value="Hexose_phosphate_transp"/>
    <property type="match status" value="1"/>
</dbReference>
<dbReference type="AlphaFoldDB" id="W0HYN5"/>
<dbReference type="InterPro" id="IPR036259">
    <property type="entry name" value="MFS_trans_sf"/>
</dbReference>
<evidence type="ECO:0000256" key="1">
    <source>
        <dbReference type="ARBA" id="ARBA00004141"/>
    </source>
</evidence>
<evidence type="ECO:0000313" key="9">
    <source>
        <dbReference type="Proteomes" id="UP000019028"/>
    </source>
</evidence>
<dbReference type="GO" id="GO:0016020">
    <property type="term" value="C:membrane"/>
    <property type="evidence" value="ECO:0007669"/>
    <property type="project" value="UniProtKB-SubCell"/>
</dbReference>
<proteinExistence type="inferred from homology"/>
<dbReference type="InterPro" id="IPR020846">
    <property type="entry name" value="MFS_dom"/>
</dbReference>
<feature type="transmembrane region" description="Helical" evidence="6">
    <location>
        <begin position="234"/>
        <end position="252"/>
    </location>
</feature>
<gene>
    <name evidence="8" type="ORF">Sant_2223</name>
</gene>
<keyword evidence="9" id="KW-1185">Reference proteome</keyword>